<dbReference type="GO" id="GO:0030145">
    <property type="term" value="F:manganese ion binding"/>
    <property type="evidence" value="ECO:0007669"/>
    <property type="project" value="UniProtKB-UniRule"/>
</dbReference>
<evidence type="ECO:0000259" key="7">
    <source>
        <dbReference type="Pfam" id="PF02776"/>
    </source>
</evidence>
<dbReference type="EMBL" id="CP128986">
    <property type="protein sequence ID" value="WOC11676.1"/>
    <property type="molecule type" value="Genomic_DNA"/>
</dbReference>
<keyword evidence="1 6" id="KW-0808">Transferase</keyword>
<accession>A0AA97CSK7</accession>
<evidence type="ECO:0000313" key="8">
    <source>
        <dbReference type="EMBL" id="WOC11676.1"/>
    </source>
</evidence>
<comment type="subunit">
    <text evidence="6">Homodimer.</text>
</comment>
<reference evidence="8" key="1">
    <citation type="submission" date="2023-06" db="EMBL/GenBank/DDBJ databases">
        <title>Gordonia sp. nov. and Pseudochrobactrum sp. nov., two species isolated from the burying beetle Nicrophorus vespilloides.</title>
        <authorList>
            <person name="Poehlein A."/>
            <person name="Guzman J."/>
            <person name="Daniel R."/>
            <person name="Vilcinskas A."/>
        </authorList>
    </citation>
    <scope>NUCLEOTIDE SEQUENCE</scope>
    <source>
        <strain evidence="8">MP11Mi</strain>
    </source>
</reference>
<dbReference type="AlphaFoldDB" id="A0AA97CSK7"/>
<organism evidence="8">
    <name type="scientific">Gordonia sp. MP11Mi</name>
    <dbReference type="NCBI Taxonomy" id="3022769"/>
    <lineage>
        <taxon>Bacteria</taxon>
        <taxon>Bacillati</taxon>
        <taxon>Actinomycetota</taxon>
        <taxon>Actinomycetes</taxon>
        <taxon>Mycobacteriales</taxon>
        <taxon>Gordoniaceae</taxon>
        <taxon>Gordonia</taxon>
    </lineage>
</organism>
<comment type="pathway">
    <text evidence="6">Quinol/quinone metabolism; 1,4-dihydroxy-2-naphthoate biosynthesis; 1,4-dihydroxy-2-naphthoate from chorismate: step 2/7.</text>
</comment>
<comment type="cofactor">
    <cofactor evidence="6">
        <name>thiamine diphosphate</name>
        <dbReference type="ChEBI" id="CHEBI:58937"/>
    </cofactor>
    <text evidence="6">Binds 1 thiamine pyrophosphate per subunit.</text>
</comment>
<dbReference type="Gene3D" id="3.40.50.1220">
    <property type="entry name" value="TPP-binding domain"/>
    <property type="match status" value="1"/>
</dbReference>
<comment type="catalytic activity">
    <reaction evidence="6">
        <text>isochorismate + 2-oxoglutarate + H(+) = 5-enolpyruvoyl-6-hydroxy-2-succinyl-cyclohex-3-ene-1-carboxylate + CO2</text>
        <dbReference type="Rhea" id="RHEA:25593"/>
        <dbReference type="ChEBI" id="CHEBI:15378"/>
        <dbReference type="ChEBI" id="CHEBI:16526"/>
        <dbReference type="ChEBI" id="CHEBI:16810"/>
        <dbReference type="ChEBI" id="CHEBI:29780"/>
        <dbReference type="ChEBI" id="CHEBI:58818"/>
        <dbReference type="EC" id="2.2.1.9"/>
    </reaction>
</comment>
<dbReference type="SUPFAM" id="SSF52518">
    <property type="entry name" value="Thiamin diphosphate-binding fold (THDP-binding)"/>
    <property type="match status" value="2"/>
</dbReference>
<name>A0AA97CSK7_9ACTN</name>
<dbReference type="Pfam" id="PF02776">
    <property type="entry name" value="TPP_enzyme_N"/>
    <property type="match status" value="1"/>
</dbReference>
<dbReference type="GO" id="GO:0000287">
    <property type="term" value="F:magnesium ion binding"/>
    <property type="evidence" value="ECO:0007669"/>
    <property type="project" value="UniProtKB-UniRule"/>
</dbReference>
<evidence type="ECO:0000256" key="5">
    <source>
        <dbReference type="ARBA" id="ARBA00023211"/>
    </source>
</evidence>
<keyword evidence="6" id="KW-0474">Menaquinone biosynthesis</keyword>
<dbReference type="CDD" id="cd07037">
    <property type="entry name" value="TPP_PYR_MenD"/>
    <property type="match status" value="1"/>
</dbReference>
<evidence type="ECO:0000256" key="4">
    <source>
        <dbReference type="ARBA" id="ARBA00023052"/>
    </source>
</evidence>
<evidence type="ECO:0000256" key="1">
    <source>
        <dbReference type="ARBA" id="ARBA00022679"/>
    </source>
</evidence>
<dbReference type="PANTHER" id="PTHR42916:SF1">
    <property type="entry name" value="PROTEIN PHYLLO, CHLOROPLASTIC"/>
    <property type="match status" value="1"/>
</dbReference>
<dbReference type="GO" id="GO:0070204">
    <property type="term" value="F:2-succinyl-5-enolpyruvyl-6-hydroxy-3-cyclohexene-1-carboxylic-acid synthase activity"/>
    <property type="evidence" value="ECO:0007669"/>
    <property type="project" value="UniProtKB-UniRule"/>
</dbReference>
<dbReference type="InterPro" id="IPR004433">
    <property type="entry name" value="MenaQ_synth_MenD"/>
</dbReference>
<gene>
    <name evidence="6 8" type="primary">menD</name>
    <name evidence="8" type="ORF">MP11Mi_07530</name>
</gene>
<evidence type="ECO:0000256" key="6">
    <source>
        <dbReference type="HAMAP-Rule" id="MF_01659"/>
    </source>
</evidence>
<keyword evidence="5 6" id="KW-0464">Manganese</keyword>
<keyword evidence="2 6" id="KW-0479">Metal-binding</keyword>
<dbReference type="InterPro" id="IPR029061">
    <property type="entry name" value="THDP-binding"/>
</dbReference>
<dbReference type="CDD" id="cd02009">
    <property type="entry name" value="TPP_SHCHC_synthase"/>
    <property type="match status" value="1"/>
</dbReference>
<comment type="pathway">
    <text evidence="6">Quinol/quinone metabolism; menaquinone biosynthesis.</text>
</comment>
<dbReference type="Gene3D" id="3.40.50.970">
    <property type="match status" value="2"/>
</dbReference>
<keyword evidence="3 6" id="KW-0460">Magnesium</keyword>
<keyword evidence="4 6" id="KW-0786">Thiamine pyrophosphate</keyword>
<dbReference type="HAMAP" id="MF_01659">
    <property type="entry name" value="MenD"/>
    <property type="match status" value="1"/>
</dbReference>
<evidence type="ECO:0000256" key="2">
    <source>
        <dbReference type="ARBA" id="ARBA00022723"/>
    </source>
</evidence>
<comment type="function">
    <text evidence="6">Catalyzes the thiamine diphosphate-dependent decarboxylation of 2-oxoglutarate and the subsequent addition of the resulting succinic semialdehyde-thiamine pyrophosphate anion to isochorismate to yield 2-succinyl-5-enolpyruvyl-6-hydroxy-3-cyclohexene-1-carboxylate (SEPHCHC).</text>
</comment>
<dbReference type="PIRSF" id="PIRSF004983">
    <property type="entry name" value="MenD"/>
    <property type="match status" value="1"/>
</dbReference>
<dbReference type="PANTHER" id="PTHR42916">
    <property type="entry name" value="2-SUCCINYL-5-ENOLPYRUVYL-6-HYDROXY-3-CYCLOHEXENE-1-CARBOXYLATE SYNTHASE"/>
    <property type="match status" value="1"/>
</dbReference>
<comment type="cofactor">
    <cofactor evidence="6">
        <name>Mg(2+)</name>
        <dbReference type="ChEBI" id="CHEBI:18420"/>
    </cofactor>
    <cofactor evidence="6">
        <name>Mn(2+)</name>
        <dbReference type="ChEBI" id="CHEBI:29035"/>
    </cofactor>
</comment>
<feature type="domain" description="Thiamine pyrophosphate enzyme N-terminal TPP-binding" evidence="7">
    <location>
        <begin position="33"/>
        <end position="147"/>
    </location>
</feature>
<dbReference type="InterPro" id="IPR012001">
    <property type="entry name" value="Thiamin_PyroP_enz_TPP-bd_dom"/>
</dbReference>
<protein>
    <recommendedName>
        <fullName evidence="6">2-succinyl-5-enolpyruvyl-6-hydroxy-3-cyclohexene-1-carboxylate synthase</fullName>
        <shortName evidence="6">SEPHCHC synthase</shortName>
        <ecNumber evidence="6">2.2.1.9</ecNumber>
    </recommendedName>
    <alternativeName>
        <fullName evidence="6">Menaquinone biosynthesis protein MenD</fullName>
    </alternativeName>
</protein>
<proteinExistence type="inferred from homology"/>
<dbReference type="GO" id="GO:0009234">
    <property type="term" value="P:menaquinone biosynthetic process"/>
    <property type="evidence" value="ECO:0007669"/>
    <property type="project" value="UniProtKB-UniRule"/>
</dbReference>
<dbReference type="EC" id="2.2.1.9" evidence="6"/>
<comment type="similarity">
    <text evidence="6">Belongs to the TPP enzyme family. MenD subfamily.</text>
</comment>
<dbReference type="GO" id="GO:0030976">
    <property type="term" value="F:thiamine pyrophosphate binding"/>
    <property type="evidence" value="ECO:0007669"/>
    <property type="project" value="UniProtKB-UniRule"/>
</dbReference>
<dbReference type="NCBIfam" id="TIGR00173">
    <property type="entry name" value="menD"/>
    <property type="match status" value="1"/>
</dbReference>
<sequence>MILGRARSESKLMNARESATHSVAAMNPSTLQARVIVDEMIRCGVRDAVLCPGSRNAPLAFALHAAHQQGRLRLHVRIDERSAGFLALGLAVASATPVPIVMTSGTAVANMSPAVFEANYARVPLVVVSANRPYELLGSGANQTVEQFGIFGTQVRAAISLGLAERDLDTNSQWRSAVGRVLASARGARTGNAGPVQFDIPLREPLVPDAGDDPDVGLAGSRFAGRPDGGPWTDAPVGRLDIALEIDLSRDTVVVSGHGAGVHPELAALPTVAEPTAPTPQNPLHPLALRDLKPQQAIICGRPTLHRSVSRLLADPAVDVFALTTGPRWPDVSGNVRATGTRAEPTAAPRPGWIDEAADVDARVVAAVHAELAAADTTTGIHVAHTVASVMKSGDRLVVGASNPVRDIALAGRMADGVVVMSNRGVAGIDGTNATAIGAALTAAPGQRTVALMGDLTFVHDATGLLIGPAEPRPTDLRIVVANDDGGGIFSLLEQGDPRFDTGDYTGVYERVFGTPHRTDLAALCAGFHIGHRRTDLAGLPGVLAEPEPEGGIEVVEVSTNRDGLRALHDRIVARVDPTTR</sequence>
<evidence type="ECO:0000256" key="3">
    <source>
        <dbReference type="ARBA" id="ARBA00022842"/>
    </source>
</evidence>